<dbReference type="Gene3D" id="3.90.245.10">
    <property type="entry name" value="Ribonucleoside hydrolase-like"/>
    <property type="match status" value="1"/>
</dbReference>
<evidence type="ECO:0000313" key="4">
    <source>
        <dbReference type="EMBL" id="KAF5233008.1"/>
    </source>
</evidence>
<dbReference type="Pfam" id="PF07632">
    <property type="entry name" value="Sde182_NH-like"/>
    <property type="match status" value="1"/>
</dbReference>
<dbReference type="InterPro" id="IPR036452">
    <property type="entry name" value="Ribo_hydro-like"/>
</dbReference>
<evidence type="ECO:0000259" key="2">
    <source>
        <dbReference type="Pfam" id="PF07632"/>
    </source>
</evidence>
<dbReference type="InterPro" id="IPR006680">
    <property type="entry name" value="Amidohydro-rel"/>
</dbReference>
<dbReference type="Pfam" id="PF01979">
    <property type="entry name" value="Amidohydro_1"/>
    <property type="match status" value="1"/>
</dbReference>
<dbReference type="InterPro" id="IPR032466">
    <property type="entry name" value="Metal_Hydrolase"/>
</dbReference>
<keyword evidence="5" id="KW-1185">Reference proteome</keyword>
<dbReference type="InterPro" id="IPR013783">
    <property type="entry name" value="Ig-like_fold"/>
</dbReference>
<dbReference type="Gene3D" id="3.20.20.140">
    <property type="entry name" value="Metal-dependent hydrolases"/>
    <property type="match status" value="1"/>
</dbReference>
<dbReference type="Gene3D" id="2.30.40.10">
    <property type="entry name" value="Urease, subunit C, domain 1"/>
    <property type="match status" value="1"/>
</dbReference>
<dbReference type="SUPFAM" id="SSF51556">
    <property type="entry name" value="Metallo-dependent hydrolases"/>
    <property type="match status" value="1"/>
</dbReference>
<gene>
    <name evidence="4" type="ORF">FAUST_8402</name>
</gene>
<dbReference type="InterPro" id="IPR011483">
    <property type="entry name" value="Sde182_NH-like"/>
</dbReference>
<dbReference type="SUPFAM" id="SSF51338">
    <property type="entry name" value="Composite domain of metallo-dependent hydrolases"/>
    <property type="match status" value="1"/>
</dbReference>
<feature type="domain" description="Cellulose-binding Sde182 nucleoside hydrolase-like" evidence="2">
    <location>
        <begin position="498"/>
        <end position="758"/>
    </location>
</feature>
<evidence type="ECO:0000259" key="1">
    <source>
        <dbReference type="Pfam" id="PF01979"/>
    </source>
</evidence>
<comment type="caution">
    <text evidence="4">The sequence shown here is derived from an EMBL/GenBank/DDBJ whole genome shotgun (WGS) entry which is preliminary data.</text>
</comment>
<dbReference type="InterPro" id="IPR048527">
    <property type="entry name" value="Sde182_C"/>
</dbReference>
<dbReference type="PANTHER" id="PTHR43794:SF5">
    <property type="entry name" value="CHLOROHYDROLASE FAMILY PROTEIN"/>
    <property type="match status" value="1"/>
</dbReference>
<evidence type="ECO:0008006" key="6">
    <source>
        <dbReference type="Google" id="ProtNLM"/>
    </source>
</evidence>
<feature type="domain" description="Amidohydrolase-related" evidence="1">
    <location>
        <begin position="58"/>
        <end position="423"/>
    </location>
</feature>
<reference evidence="4 5" key="1">
    <citation type="submission" date="2020-02" db="EMBL/GenBank/DDBJ databases">
        <title>Identification and distribution of gene clusters putatively required for synthesis of sphingolipid metabolism inhibitors in phylogenetically diverse species of the filamentous fungus Fusarium.</title>
        <authorList>
            <person name="Kim H.-S."/>
            <person name="Busman M."/>
            <person name="Brown D.W."/>
            <person name="Divon H."/>
            <person name="Uhlig S."/>
            <person name="Proctor R.H."/>
        </authorList>
    </citation>
    <scope>NUCLEOTIDE SEQUENCE [LARGE SCALE GENOMIC DNA]</scope>
    <source>
        <strain evidence="4 5">NRRL 2903</strain>
    </source>
</reference>
<dbReference type="InterPro" id="IPR050287">
    <property type="entry name" value="MTA/SAH_deaminase"/>
</dbReference>
<name>A0AAN5Z5M2_FUSAU</name>
<feature type="domain" description="Cellulose-binding Sde182 C-terminal" evidence="3">
    <location>
        <begin position="845"/>
        <end position="945"/>
    </location>
</feature>
<dbReference type="AlphaFoldDB" id="A0AAN5Z5M2"/>
<dbReference type="Pfam" id="PF21027">
    <property type="entry name" value="Sde0182_C"/>
    <property type="match status" value="1"/>
</dbReference>
<accession>A0AAN5Z5M2</accession>
<dbReference type="PANTHER" id="PTHR43794">
    <property type="entry name" value="AMINOHYDROLASE SSNA-RELATED"/>
    <property type="match status" value="1"/>
</dbReference>
<dbReference type="GO" id="GO:0016810">
    <property type="term" value="F:hydrolase activity, acting on carbon-nitrogen (but not peptide) bonds"/>
    <property type="evidence" value="ECO:0007669"/>
    <property type="project" value="InterPro"/>
</dbReference>
<dbReference type="GO" id="GO:0016799">
    <property type="term" value="F:hydrolase activity, hydrolyzing N-glycosyl compounds"/>
    <property type="evidence" value="ECO:0007669"/>
    <property type="project" value="InterPro"/>
</dbReference>
<dbReference type="Proteomes" id="UP000537989">
    <property type="component" value="Unassembled WGS sequence"/>
</dbReference>
<sequence>MSQNILLYNGSVIVHDEHDRVQVLDNCDVLISNGFIEQVGKDISPAKNTDIVDCTDKIISPGFVDTHHHLWQTQLKGHGLDNTWLDYFSDDLLQSFNYSPDDSYWGQLAGCLEALDAGTTFVLDHCHGCRTPEHANAAISAFSDSGIRGVFAYAETFLNLSKWDSQSVIPRPTSVSDSYIQHLEHLAQKGSFADGRVTIGVAFDNYHLPRHEVEKLFHRAIKAGVKLITTHCGNFGPSAPQVLDRYSLFPKPEDNYTIVLSHGNYLDKTDLTMLSQRQIPLSCTPATESQGCMGWPLLFEPGLNTSLGADCHFLTSSSLMQAARNALLLARLQKTLELKAEGKKPVKFDETTYDVFNKATIQGARAVRMQDQIGSIQTGKRADILVFTRTSSLSFGTAARQNPVAAIVGYSEPRDIEAVLVGGVFRKRAGTLLPILRNGKTFADPRDIKDGFFHGNGYGSFIGTQLHYANNVNAGSWGVYPVQLSTSDTSNAHLGEAINEPDDQMSLVRLLTYANEIDIQGIAVTTSTWMPDKIDYESVVGVLGGYKKVVDNLNANVPSHASYPSYKHMLDRIHKGHPVYGRKSLNMTLSNGAKALTKAADAASTNDPLTVSIWGGSAILAESLQHVSLTRNEAAVDSFVEKLRVYAISDQDDTGVWIRLRYPQLMYVTSLHGFSEYTDATWNGISGEEYRHFDQGGPDSSIVSNDWLEKNIRLGPLGSHYLNWSFIMEGDTPAFLPLVQNGLGDVNRPDFGSWGGRYTLLDHSGQSKVYADTTDYVVGKNGKSFTSKFATIWRWREDYQFDFAARMRWSVNSNYSDNNHQPVAIVNGSCGPAPLKLKYKPGHSIVLDASDSWDPDGDELKYDWFHYREPGGAYGRGLEGFDPSLKMKPILTTKSPNVNITNLNEDGSIVKLETAKKLNDTLHIILALRDATEQPLATYRRVILEAR</sequence>
<dbReference type="EMBL" id="JAAMOD010000266">
    <property type="protein sequence ID" value="KAF5233008.1"/>
    <property type="molecule type" value="Genomic_DNA"/>
</dbReference>
<dbReference type="InterPro" id="IPR011059">
    <property type="entry name" value="Metal-dep_hydrolase_composite"/>
</dbReference>
<evidence type="ECO:0000313" key="5">
    <source>
        <dbReference type="Proteomes" id="UP000537989"/>
    </source>
</evidence>
<proteinExistence type="predicted"/>
<dbReference type="Gene3D" id="2.60.40.10">
    <property type="entry name" value="Immunoglobulins"/>
    <property type="match status" value="1"/>
</dbReference>
<protein>
    <recommendedName>
        <fullName evidence="6">Amidohydrolase-related domain-containing protein</fullName>
    </recommendedName>
</protein>
<organism evidence="4 5">
    <name type="scientific">Fusarium austroamericanum</name>
    <dbReference type="NCBI Taxonomy" id="282268"/>
    <lineage>
        <taxon>Eukaryota</taxon>
        <taxon>Fungi</taxon>
        <taxon>Dikarya</taxon>
        <taxon>Ascomycota</taxon>
        <taxon>Pezizomycotina</taxon>
        <taxon>Sordariomycetes</taxon>
        <taxon>Hypocreomycetidae</taxon>
        <taxon>Hypocreales</taxon>
        <taxon>Nectriaceae</taxon>
        <taxon>Fusarium</taxon>
    </lineage>
</organism>
<evidence type="ECO:0000259" key="3">
    <source>
        <dbReference type="Pfam" id="PF21027"/>
    </source>
</evidence>